<evidence type="ECO:0000313" key="5">
    <source>
        <dbReference type="EMBL" id="MBT0960149.1"/>
    </source>
</evidence>
<organism evidence="5 6">
    <name type="scientific">Denitromonas iodatirespirans</name>
    <dbReference type="NCBI Taxonomy" id="2795389"/>
    <lineage>
        <taxon>Bacteria</taxon>
        <taxon>Pseudomonadati</taxon>
        <taxon>Pseudomonadota</taxon>
        <taxon>Betaproteobacteria</taxon>
        <taxon>Rhodocyclales</taxon>
        <taxon>Zoogloeaceae</taxon>
        <taxon>Denitromonas</taxon>
    </lineage>
</organism>
<dbReference type="InterPro" id="IPR004839">
    <property type="entry name" value="Aminotransferase_I/II_large"/>
</dbReference>
<sequence>MNPDLDRLQPYPFEKLRQLFEDLPTDSPHSAIRLSIGEPRHATPTLITDALVTHLSGLATYPLTTGTAALRQTIANWLMRRYGLGTISAETQVLPVNGSREALFAFAQCVVDRSHPGAKVMCPNPFYQIYEGAALLAGAEPLFVNTVAASDFSFDIGAVDADTWRSVQLVYVCSPGNPTGHVMSLDEWRTLFALADEHGFVIAADECYSEIYFDEAAPPLGAMEAAWRLGRTDYRKLVVFSSLSKRSNVPGLRSGFVAGDAAVLKQFLRYRTYHGCAMSPSVQEASIAAWNDEFHVIENRRLYREKFDQIVPMLSPWLGVERPDAGFYLWARTPGSDTDFARALQAEYNVTVLPGSYLAREAGGINPGAGYVRIALVASPEECLEAAERIVAFCRGRQ</sequence>
<dbReference type="InterPro" id="IPR015424">
    <property type="entry name" value="PyrdxlP-dep_Trfase"/>
</dbReference>
<dbReference type="AlphaFoldDB" id="A0A944D573"/>
<evidence type="ECO:0000256" key="3">
    <source>
        <dbReference type="ARBA" id="ARBA00022679"/>
    </source>
</evidence>
<dbReference type="GO" id="GO:0009016">
    <property type="term" value="F:succinyldiaminopimelate transaminase activity"/>
    <property type="evidence" value="ECO:0007669"/>
    <property type="project" value="UniProtKB-EC"/>
</dbReference>
<comment type="caution">
    <text evidence="5">The sequence shown here is derived from an EMBL/GenBank/DDBJ whole genome shotgun (WGS) entry which is preliminary data.</text>
</comment>
<dbReference type="CDD" id="cd00609">
    <property type="entry name" value="AAT_like"/>
    <property type="match status" value="1"/>
</dbReference>
<evidence type="ECO:0000256" key="2">
    <source>
        <dbReference type="ARBA" id="ARBA00022576"/>
    </source>
</evidence>
<dbReference type="Pfam" id="PF00155">
    <property type="entry name" value="Aminotran_1_2"/>
    <property type="match status" value="1"/>
</dbReference>
<dbReference type="InterPro" id="IPR015421">
    <property type="entry name" value="PyrdxlP-dep_Trfase_major"/>
</dbReference>
<dbReference type="PANTHER" id="PTHR42832:SF3">
    <property type="entry name" value="L-GLUTAMINE--4-(METHYLSULFANYL)-2-OXOBUTANOATE AMINOTRANSFERASE"/>
    <property type="match status" value="1"/>
</dbReference>
<dbReference type="PANTHER" id="PTHR42832">
    <property type="entry name" value="AMINO ACID AMINOTRANSFERASE"/>
    <property type="match status" value="1"/>
</dbReference>
<dbReference type="SUPFAM" id="SSF53383">
    <property type="entry name" value="PLP-dependent transferases"/>
    <property type="match status" value="1"/>
</dbReference>
<dbReference type="InterPro" id="IPR015422">
    <property type="entry name" value="PyrdxlP-dep_Trfase_small"/>
</dbReference>
<dbReference type="NCBIfam" id="TIGR03538">
    <property type="entry name" value="DapC_gpp"/>
    <property type="match status" value="1"/>
</dbReference>
<dbReference type="Gene3D" id="3.90.1150.10">
    <property type="entry name" value="Aspartate Aminotransferase, domain 1"/>
    <property type="match status" value="1"/>
</dbReference>
<proteinExistence type="predicted"/>
<dbReference type="InterPro" id="IPR019878">
    <property type="entry name" value="DapC_beta/gammaproteobac"/>
</dbReference>
<dbReference type="EMBL" id="JAEKFT010000003">
    <property type="protein sequence ID" value="MBT0960149.1"/>
    <property type="molecule type" value="Genomic_DNA"/>
</dbReference>
<evidence type="ECO:0000256" key="1">
    <source>
        <dbReference type="ARBA" id="ARBA00001933"/>
    </source>
</evidence>
<dbReference type="RefSeq" id="WP_214359911.1">
    <property type="nucleotide sequence ID" value="NZ_JAEKFT010000003.1"/>
</dbReference>
<dbReference type="EC" id="2.6.1.17" evidence="5"/>
<evidence type="ECO:0000259" key="4">
    <source>
        <dbReference type="Pfam" id="PF00155"/>
    </source>
</evidence>
<dbReference type="GO" id="GO:0009089">
    <property type="term" value="P:lysine biosynthetic process via diaminopimelate"/>
    <property type="evidence" value="ECO:0007669"/>
    <property type="project" value="InterPro"/>
</dbReference>
<reference evidence="6" key="1">
    <citation type="journal article" date="2022" name="ISME J.">
        <title>Genetic and phylogenetic analysis of dissimilatory iodate-reducing bacteria identifies potential niches across the world's oceans.</title>
        <authorList>
            <person name="Reyes-Umana V."/>
            <person name="Henning Z."/>
            <person name="Lee K."/>
            <person name="Barnum T.P."/>
            <person name="Coates J.D."/>
        </authorList>
    </citation>
    <scope>NUCLEOTIDE SEQUENCE [LARGE SCALE GENOMIC DNA]</scope>
    <source>
        <strain evidence="6">IR12</strain>
    </source>
</reference>
<dbReference type="Proteomes" id="UP000694660">
    <property type="component" value="Unassembled WGS sequence"/>
</dbReference>
<dbReference type="Gene3D" id="3.40.640.10">
    <property type="entry name" value="Type I PLP-dependent aspartate aminotransferase-like (Major domain)"/>
    <property type="match status" value="1"/>
</dbReference>
<name>A0A944D573_DENI1</name>
<keyword evidence="3 5" id="KW-0808">Transferase</keyword>
<accession>A0A944D573</accession>
<keyword evidence="2 5" id="KW-0032">Aminotransferase</keyword>
<evidence type="ECO:0000313" key="6">
    <source>
        <dbReference type="Proteomes" id="UP000694660"/>
    </source>
</evidence>
<dbReference type="InterPro" id="IPR050881">
    <property type="entry name" value="LL-DAP_aminotransferase"/>
</dbReference>
<comment type="cofactor">
    <cofactor evidence="1">
        <name>pyridoxal 5'-phosphate</name>
        <dbReference type="ChEBI" id="CHEBI:597326"/>
    </cofactor>
</comment>
<gene>
    <name evidence="5" type="ORF">I8J34_03085</name>
</gene>
<dbReference type="GO" id="GO:0030170">
    <property type="term" value="F:pyridoxal phosphate binding"/>
    <property type="evidence" value="ECO:0007669"/>
    <property type="project" value="InterPro"/>
</dbReference>
<feature type="domain" description="Aminotransferase class I/classII large" evidence="4">
    <location>
        <begin position="32"/>
        <end position="390"/>
    </location>
</feature>
<protein>
    <submittedName>
        <fullName evidence="5">Succinyldiaminopimelate transaminase</fullName>
        <ecNumber evidence="5">2.6.1.17</ecNumber>
    </submittedName>
</protein>
<keyword evidence="6" id="KW-1185">Reference proteome</keyword>